<evidence type="ECO:0000313" key="2">
    <source>
        <dbReference type="EMBL" id="CAH9077655.1"/>
    </source>
</evidence>
<proteinExistence type="predicted"/>
<sequence>MWAWPYMVSSSAINSARLFFLLSGGSKMLVLRRPKVVQGQNTDAWSLAAKDRGRSMGLDAGTNLDSRSSVIGDDRRGLVENTMNKKQGEEAATLPLDRPPREPPP</sequence>
<comment type="caution">
    <text evidence="2">The sequence shown here is derived from an EMBL/GenBank/DDBJ whole genome shotgun (WGS) entry which is preliminary data.</text>
</comment>
<organism evidence="2 3">
    <name type="scientific">Cuscuta europaea</name>
    <name type="common">European dodder</name>
    <dbReference type="NCBI Taxonomy" id="41803"/>
    <lineage>
        <taxon>Eukaryota</taxon>
        <taxon>Viridiplantae</taxon>
        <taxon>Streptophyta</taxon>
        <taxon>Embryophyta</taxon>
        <taxon>Tracheophyta</taxon>
        <taxon>Spermatophyta</taxon>
        <taxon>Magnoliopsida</taxon>
        <taxon>eudicotyledons</taxon>
        <taxon>Gunneridae</taxon>
        <taxon>Pentapetalae</taxon>
        <taxon>asterids</taxon>
        <taxon>lamiids</taxon>
        <taxon>Solanales</taxon>
        <taxon>Convolvulaceae</taxon>
        <taxon>Cuscuteae</taxon>
        <taxon>Cuscuta</taxon>
        <taxon>Cuscuta subgen. Cuscuta</taxon>
    </lineage>
</organism>
<reference evidence="2" key="1">
    <citation type="submission" date="2022-07" db="EMBL/GenBank/DDBJ databases">
        <authorList>
            <person name="Macas J."/>
            <person name="Novak P."/>
            <person name="Neumann P."/>
        </authorList>
    </citation>
    <scope>NUCLEOTIDE SEQUENCE</scope>
</reference>
<keyword evidence="3" id="KW-1185">Reference proteome</keyword>
<evidence type="ECO:0000313" key="3">
    <source>
        <dbReference type="Proteomes" id="UP001152484"/>
    </source>
</evidence>
<dbReference type="EMBL" id="CAMAPE010000010">
    <property type="protein sequence ID" value="CAH9077655.1"/>
    <property type="molecule type" value="Genomic_DNA"/>
</dbReference>
<accession>A0A9P0YVZ9</accession>
<evidence type="ECO:0000256" key="1">
    <source>
        <dbReference type="SAM" id="MobiDB-lite"/>
    </source>
</evidence>
<name>A0A9P0YVZ9_CUSEU</name>
<dbReference type="Proteomes" id="UP001152484">
    <property type="component" value="Unassembled WGS sequence"/>
</dbReference>
<gene>
    <name evidence="2" type="ORF">CEURO_LOCUS6398</name>
</gene>
<protein>
    <submittedName>
        <fullName evidence="2">Uncharacterized protein</fullName>
    </submittedName>
</protein>
<feature type="region of interest" description="Disordered" evidence="1">
    <location>
        <begin position="56"/>
        <end position="105"/>
    </location>
</feature>
<dbReference type="AlphaFoldDB" id="A0A9P0YVZ9"/>